<accession>A0A832G853</accession>
<dbReference type="CDD" id="cd02440">
    <property type="entry name" value="AdoMet_MTases"/>
    <property type="match status" value="1"/>
</dbReference>
<keyword evidence="1" id="KW-0808">Transferase</keyword>
<evidence type="ECO:0000313" key="1">
    <source>
        <dbReference type="EMBL" id="HGT49005.1"/>
    </source>
</evidence>
<keyword evidence="1" id="KW-0489">Methyltransferase</keyword>
<proteinExistence type="predicted"/>
<dbReference type="AlphaFoldDB" id="A0A832G853"/>
<dbReference type="Gene3D" id="3.40.50.150">
    <property type="entry name" value="Vaccinia Virus protein VP39"/>
    <property type="match status" value="1"/>
</dbReference>
<comment type="caution">
    <text evidence="1">The sequence shown here is derived from an EMBL/GenBank/DDBJ whole genome shotgun (WGS) entry which is preliminary data.</text>
</comment>
<dbReference type="GO" id="GO:0008168">
    <property type="term" value="F:methyltransferase activity"/>
    <property type="evidence" value="ECO:0007669"/>
    <property type="project" value="UniProtKB-KW"/>
</dbReference>
<gene>
    <name evidence="1" type="ORF">ENS56_13295</name>
</gene>
<dbReference type="InterPro" id="IPR029063">
    <property type="entry name" value="SAM-dependent_MTases_sf"/>
</dbReference>
<dbReference type="EMBL" id="DSVI01000024">
    <property type="protein sequence ID" value="HGT49005.1"/>
    <property type="molecule type" value="Genomic_DNA"/>
</dbReference>
<organism evidence="1">
    <name type="scientific">Ignavibacterium album</name>
    <dbReference type="NCBI Taxonomy" id="591197"/>
    <lineage>
        <taxon>Bacteria</taxon>
        <taxon>Pseudomonadati</taxon>
        <taxon>Ignavibacteriota</taxon>
        <taxon>Ignavibacteria</taxon>
        <taxon>Ignavibacteriales</taxon>
        <taxon>Ignavibacteriaceae</taxon>
        <taxon>Ignavibacterium</taxon>
    </lineage>
</organism>
<dbReference type="GO" id="GO:0032259">
    <property type="term" value="P:methylation"/>
    <property type="evidence" value="ECO:0007669"/>
    <property type="project" value="UniProtKB-KW"/>
</dbReference>
<sequence length="223" mass="26328">MKNVIDKPALNDNRNYNYSGFEEFERPDYKYIIELVEENSKVIDLGCGNGFLIKLLKETKNCNVKGIEISDSGVQISRRRGLDVNKGRIDEKLPFSENEFDYSICHVTIQMLMYPETLIREMNRISRYQIISFPNFAFYKNRLDLLFKGKMPEKMLFGYKWYNTGHIHQLSIKDFIEFVNEIGGFEVLKQTYVKSDSVIKNFLMKLFPNLFQQVSIFLLSKYE</sequence>
<protein>
    <submittedName>
        <fullName evidence="1">Methyltransferase domain-containing protein</fullName>
    </submittedName>
</protein>
<dbReference type="InterPro" id="IPR010743">
    <property type="entry name" value="Methionine_synth_MetW"/>
</dbReference>
<dbReference type="Pfam" id="PF07021">
    <property type="entry name" value="MetW"/>
    <property type="match status" value="1"/>
</dbReference>
<dbReference type="SUPFAM" id="SSF53335">
    <property type="entry name" value="S-adenosyl-L-methionine-dependent methyltransferases"/>
    <property type="match status" value="1"/>
</dbReference>
<name>A0A832G853_9BACT</name>
<reference evidence="1" key="1">
    <citation type="journal article" date="2020" name="mSystems">
        <title>Genome- and Community-Level Interaction Insights into Carbon Utilization and Element Cycling Functions of Hydrothermarchaeota in Hydrothermal Sediment.</title>
        <authorList>
            <person name="Zhou Z."/>
            <person name="Liu Y."/>
            <person name="Xu W."/>
            <person name="Pan J."/>
            <person name="Luo Z.H."/>
            <person name="Li M."/>
        </authorList>
    </citation>
    <scope>NUCLEOTIDE SEQUENCE [LARGE SCALE GENOMIC DNA]</scope>
    <source>
        <strain evidence="1">SpSt-500</strain>
    </source>
</reference>